<dbReference type="Gene3D" id="1.10.45.10">
    <property type="entry name" value="Vanillyl-alcohol Oxidase, Chain A, domain 4"/>
    <property type="match status" value="1"/>
</dbReference>
<keyword evidence="4" id="KW-1185">Reference proteome</keyword>
<accession>A0ABW8AN54</accession>
<dbReference type="PANTHER" id="PTHR43762:SF1">
    <property type="entry name" value="D-ARABINONO-1,4-LACTONE OXIDASE"/>
    <property type="match status" value="1"/>
</dbReference>
<dbReference type="SUPFAM" id="SSF56176">
    <property type="entry name" value="FAD-binding/transporter-associated domain-like"/>
    <property type="match status" value="1"/>
</dbReference>
<dbReference type="Gene3D" id="3.30.70.2520">
    <property type="match status" value="1"/>
</dbReference>
<dbReference type="InterPro" id="IPR010031">
    <property type="entry name" value="FAD_lactone_oxidase-like"/>
</dbReference>
<evidence type="ECO:0000313" key="4">
    <source>
        <dbReference type="Proteomes" id="UP001612915"/>
    </source>
</evidence>
<dbReference type="Pfam" id="PF04030">
    <property type="entry name" value="ALO"/>
    <property type="match status" value="1"/>
</dbReference>
<dbReference type="Proteomes" id="UP001612915">
    <property type="component" value="Unassembled WGS sequence"/>
</dbReference>
<comment type="caution">
    <text evidence="3">The sequence shown here is derived from an EMBL/GenBank/DDBJ whole genome shotgun (WGS) entry which is preliminary data.</text>
</comment>
<dbReference type="Gene3D" id="3.30.465.10">
    <property type="match status" value="1"/>
</dbReference>
<dbReference type="PIRSF" id="PIRSF000136">
    <property type="entry name" value="LGO_GLO"/>
    <property type="match status" value="1"/>
</dbReference>
<dbReference type="Pfam" id="PF01565">
    <property type="entry name" value="FAD_binding_4"/>
    <property type="match status" value="1"/>
</dbReference>
<dbReference type="PROSITE" id="PS51387">
    <property type="entry name" value="FAD_PCMH"/>
    <property type="match status" value="1"/>
</dbReference>
<dbReference type="Gene3D" id="3.30.43.10">
    <property type="entry name" value="Uridine Diphospho-n-acetylenolpyruvylglucosamine Reductase, domain 2"/>
    <property type="match status" value="1"/>
</dbReference>
<organism evidence="3 4">
    <name type="scientific">Spongisporangium articulatum</name>
    <dbReference type="NCBI Taxonomy" id="3362603"/>
    <lineage>
        <taxon>Bacteria</taxon>
        <taxon>Bacillati</taxon>
        <taxon>Actinomycetota</taxon>
        <taxon>Actinomycetes</taxon>
        <taxon>Kineosporiales</taxon>
        <taxon>Kineosporiaceae</taxon>
        <taxon>Spongisporangium</taxon>
    </lineage>
</organism>
<dbReference type="InterPro" id="IPR016169">
    <property type="entry name" value="FAD-bd_PCMH_sub2"/>
</dbReference>
<dbReference type="InterPro" id="IPR006094">
    <property type="entry name" value="Oxid_FAD_bind_N"/>
</dbReference>
<dbReference type="EMBL" id="JBITLV010000003">
    <property type="protein sequence ID" value="MFI7587820.1"/>
    <property type="molecule type" value="Genomic_DNA"/>
</dbReference>
<dbReference type="InterPro" id="IPR016166">
    <property type="entry name" value="FAD-bd_PCMH"/>
</dbReference>
<evidence type="ECO:0000259" key="2">
    <source>
        <dbReference type="PROSITE" id="PS51387"/>
    </source>
</evidence>
<dbReference type="PANTHER" id="PTHR43762">
    <property type="entry name" value="L-GULONOLACTONE OXIDASE"/>
    <property type="match status" value="1"/>
</dbReference>
<dbReference type="InterPro" id="IPR007173">
    <property type="entry name" value="ALO_C"/>
</dbReference>
<dbReference type="RefSeq" id="WP_398280212.1">
    <property type="nucleotide sequence ID" value="NZ_JBITLV010000003.1"/>
</dbReference>
<dbReference type="InterPro" id="IPR016171">
    <property type="entry name" value="Vanillyl_alc_oxidase_C-sub2"/>
</dbReference>
<dbReference type="InterPro" id="IPR036318">
    <property type="entry name" value="FAD-bd_PCMH-like_sf"/>
</dbReference>
<dbReference type="Gene3D" id="3.30.70.2530">
    <property type="match status" value="1"/>
</dbReference>
<evidence type="ECO:0000313" key="3">
    <source>
        <dbReference type="EMBL" id="MFI7587820.1"/>
    </source>
</evidence>
<sequence length="418" mass="44396">MTAVSRRNWAGNITWHAERFAAPESVAELQALVAGAERVKAVGSGHSFSDIADTAGLLVSTAALPRDVERLGPHRVRVAAGVRYGELALELDRYGLASANLASLPHISVAGTVATGTHGSGVGNRSLATHVAALDLVTSTGELVTLRRGEDDFAGAVVGLGALGVVTAVELDVVPAFEVAVSVHEWLPFDVLLEHYEAVLAAAYSVSVFLDWSRPLRGQVWLKHRVDDGAPGVVDEPWFAAAEAGPRNPVPGISAENAVQQGGVPGPSFQRLPHFRLEMVPSNGEELQSEYFVAAADGPAALAALAPLADLIHPVLQVCELRRIAADDLWLSPSGGRDSAAFHFTWVPDLAAVLPVLERIEAALAPFDARPHWGKVFPMTADRLVEVYPRVPEFLSLAGRLDPRGAFANAWTGRHLGR</sequence>
<keyword evidence="1" id="KW-0560">Oxidoreductase</keyword>
<name>A0ABW8AN54_9ACTN</name>
<dbReference type="InterPro" id="IPR016167">
    <property type="entry name" value="FAD-bd_PCMH_sub1"/>
</dbReference>
<proteinExistence type="predicted"/>
<evidence type="ECO:0000256" key="1">
    <source>
        <dbReference type="ARBA" id="ARBA00023002"/>
    </source>
</evidence>
<reference evidence="3 4" key="1">
    <citation type="submission" date="2024-10" db="EMBL/GenBank/DDBJ databases">
        <title>The Natural Products Discovery Center: Release of the First 8490 Sequenced Strains for Exploring Actinobacteria Biosynthetic Diversity.</title>
        <authorList>
            <person name="Kalkreuter E."/>
            <person name="Kautsar S.A."/>
            <person name="Yang D."/>
            <person name="Bader C.D."/>
            <person name="Teijaro C.N."/>
            <person name="Fluegel L."/>
            <person name="Davis C.M."/>
            <person name="Simpson J.R."/>
            <person name="Lauterbach L."/>
            <person name="Steele A.D."/>
            <person name="Gui C."/>
            <person name="Meng S."/>
            <person name="Li G."/>
            <person name="Viehrig K."/>
            <person name="Ye F."/>
            <person name="Su P."/>
            <person name="Kiefer A.F."/>
            <person name="Nichols A."/>
            <person name="Cepeda A.J."/>
            <person name="Yan W."/>
            <person name="Fan B."/>
            <person name="Jiang Y."/>
            <person name="Adhikari A."/>
            <person name="Zheng C.-J."/>
            <person name="Schuster L."/>
            <person name="Cowan T.M."/>
            <person name="Smanski M.J."/>
            <person name="Chevrette M.G."/>
            <person name="De Carvalho L.P.S."/>
            <person name="Shen B."/>
        </authorList>
    </citation>
    <scope>NUCLEOTIDE SEQUENCE [LARGE SCALE GENOMIC DNA]</scope>
    <source>
        <strain evidence="3 4">NPDC049639</strain>
    </source>
</reference>
<gene>
    <name evidence="3" type="ORF">ACIB24_12170</name>
</gene>
<protein>
    <submittedName>
        <fullName evidence="3">FAD-binding protein</fullName>
    </submittedName>
</protein>
<feature type="domain" description="FAD-binding PCMH-type" evidence="2">
    <location>
        <begin position="8"/>
        <end position="176"/>
    </location>
</feature>